<dbReference type="SMART" id="SM00327">
    <property type="entry name" value="VWA"/>
    <property type="match status" value="1"/>
</dbReference>
<keyword evidence="10 16" id="KW-0401">Integrin</keyword>
<dbReference type="PROSITE" id="PS51470">
    <property type="entry name" value="FG_GAP"/>
    <property type="match status" value="3"/>
</dbReference>
<dbReference type="PANTHER" id="PTHR23220:SF23">
    <property type="entry name" value="INTEGRIN ALPHA-2"/>
    <property type="match status" value="1"/>
</dbReference>
<gene>
    <name evidence="18" type="ORF">NXF25_007333</name>
</gene>
<dbReference type="Gene3D" id="1.20.5.930">
    <property type="entry name" value="Bicelle-embedded integrin alpha(iib) transmembrane segment"/>
    <property type="match status" value="1"/>
</dbReference>
<keyword evidence="6" id="KW-0677">Repeat</keyword>
<dbReference type="Gene3D" id="2.60.40.1510">
    <property type="entry name" value="ntegrin, alpha v. Chain A, domain 3"/>
    <property type="match status" value="1"/>
</dbReference>
<keyword evidence="5" id="KW-0732">Signal</keyword>
<keyword evidence="9 16" id="KW-1133">Transmembrane helix</keyword>
<comment type="caution">
    <text evidence="18">The sequence shown here is derived from an EMBL/GenBank/DDBJ whole genome shotgun (WGS) entry which is preliminary data.</text>
</comment>
<dbReference type="InterPro" id="IPR048285">
    <property type="entry name" value="Integrin_alpha_Ig-like_2"/>
</dbReference>
<dbReference type="InterPro" id="IPR002035">
    <property type="entry name" value="VWF_A"/>
</dbReference>
<evidence type="ECO:0000256" key="10">
    <source>
        <dbReference type="ARBA" id="ARBA00023037"/>
    </source>
</evidence>
<sequence length="1229" mass="136320">MYVLYNEGTEQESQGPSRRCRARQVGGAARVLSAVALCLPALLQSPLLLGTMGDRRRVLGCLALLSLLGLNIFENCCEAYNIGLEGAKVFSGSRNEQFGYLVQQITNQKGKWLLVSSPWSENRMGDIYKCAVHQQGSKCSKMDLQTVTSIPNVNEIKKDMNLGLTLVRNQRTGGFLACGPLWAQQCGSQYYATGICSEFDPSFQILRSFSPAVQNCSSAIDVVIICDASYSIYPWEAVKNFLKKFVQGLDIGPTKTQVGLIQYGVYPTVVFNLNTYTDKKAVEQAMSETIQNGGAETNTFQAIEYARQHAFTKQAGGRPTASKVMVVVTDGESHDGSKLPEVIAKCNADNITRFGIAVLGYLIRNFMDTEKLIKEIKAIASHPTSKYFFNVSSEEALLEQAGTLGERIFSLEGTDQGDLFQMEMSQVGFSASYSHQKEVLMLGAVGAYEWTGTVVQKRGEKDIIFSNTTFQNVLQNSQNSYLGYSLAVLSMENSVYFVAGAPRSNYTGRVVVYEVDDYGNIIIIDSQKGEQIGSYFGSVVCSVDINGDSITDVLLVGAPMFMNNFKKEEGRVYMFTVTKGILDKREFLEGPEGLENAQYGSAITAVSDIDLDGFNDVIVGAPLENENTGSIYIYNGKQKTLHTKYSQKISGSSPAFAQQLQYFGRSVDGHIDLNDDGITDVSVGASGNVIQLWSQSIANVTLHALSTPTKISLQNKNTEVDLNICFGVTFRPIHRSDKVDIRYNLTLDADLLSSRVISRGLFKENNERSLQSSIVVHPLKTCVNHTFNVQTPSDAIDSLNVRIDIALKNPNSSPVLDKTSPTTLVYSIPFVKDCGEDEVCKTDLILEVEQKNIGNNKQYFLVTSKNKRLTFGVKLKNTNENSYNTRIQVAFSENLFFASSFSVVDESEVLCQMAVVHHLVCQISYPVFKGGQEVSFDINFDFSLKILQNVAVLHFQALSASNEEDYTNNQVNVTLPLRYDAEFHLMRFTSMDYYEVYSNHNVYTMVNNFDEIGPVFNFSVKVIRGSNPINMAILKIHIPNQTKENNPLMYVTAVHTSQGSDINCHGLINPHKIGSQGYVASFQKENFKDLKELNCKNVRCDTITCMLKDISLKPENYVNISTRIWNGTFATSAFQKIELSASAEIDAQDSELFITGESTLSIPITIIKPDEKAEIPIGIVIASVLIGLLLLIIIIAVLWKLGFFKRTYKKMETDLEDMDEITGLTKDRE</sequence>
<protein>
    <submittedName>
        <fullName evidence="18">Integrin alpha-2</fullName>
    </submittedName>
</protein>
<dbReference type="Pfam" id="PF20805">
    <property type="entry name" value="Integrin_A_Ig_2"/>
    <property type="match status" value="1"/>
</dbReference>
<keyword evidence="12" id="KW-1015">Disulfide bond</keyword>
<evidence type="ECO:0000256" key="14">
    <source>
        <dbReference type="ARBA" id="ARBA00023180"/>
    </source>
</evidence>
<dbReference type="GO" id="GO:0008305">
    <property type="term" value="C:integrin complex"/>
    <property type="evidence" value="ECO:0007669"/>
    <property type="project" value="InterPro"/>
</dbReference>
<keyword evidence="3 16" id="KW-0812">Transmembrane</keyword>
<dbReference type="PANTHER" id="PTHR23220">
    <property type="entry name" value="INTEGRIN ALPHA"/>
    <property type="match status" value="1"/>
</dbReference>
<dbReference type="GO" id="GO:0009897">
    <property type="term" value="C:external side of plasma membrane"/>
    <property type="evidence" value="ECO:0007669"/>
    <property type="project" value="TreeGrafter"/>
</dbReference>
<dbReference type="GO" id="GO:0005178">
    <property type="term" value="F:integrin binding"/>
    <property type="evidence" value="ECO:0007669"/>
    <property type="project" value="TreeGrafter"/>
</dbReference>
<evidence type="ECO:0000256" key="15">
    <source>
        <dbReference type="PROSITE-ProRule" id="PRU00803"/>
    </source>
</evidence>
<evidence type="ECO:0000256" key="9">
    <source>
        <dbReference type="ARBA" id="ARBA00022989"/>
    </source>
</evidence>
<evidence type="ECO:0000256" key="13">
    <source>
        <dbReference type="ARBA" id="ARBA00023170"/>
    </source>
</evidence>
<keyword evidence="13 16" id="KW-0675">Receptor</keyword>
<dbReference type="GO" id="GO:0007229">
    <property type="term" value="P:integrin-mediated signaling pathway"/>
    <property type="evidence" value="ECO:0007669"/>
    <property type="project" value="UniProtKB-KW"/>
</dbReference>
<name>A0AAW1C1X6_CROAD</name>
<reference evidence="18 19" key="1">
    <citation type="journal article" date="2024" name="Proc. Natl. Acad. Sci. U.S.A.">
        <title>The genetic regulatory architecture and epigenomic basis for age-related changes in rattlesnake venom.</title>
        <authorList>
            <person name="Hogan M.P."/>
            <person name="Holding M.L."/>
            <person name="Nystrom G.S."/>
            <person name="Colston T.J."/>
            <person name="Bartlett D.A."/>
            <person name="Mason A.J."/>
            <person name="Ellsworth S.A."/>
            <person name="Rautsaw R.M."/>
            <person name="Lawrence K.C."/>
            <person name="Strickland J.L."/>
            <person name="He B."/>
            <person name="Fraser P."/>
            <person name="Margres M.J."/>
            <person name="Gilbert D.M."/>
            <person name="Gibbs H.L."/>
            <person name="Parkinson C.L."/>
            <person name="Rokyta D.R."/>
        </authorList>
    </citation>
    <scope>NUCLEOTIDE SEQUENCE [LARGE SCALE GENOMIC DNA]</scope>
    <source>
        <strain evidence="18">DRR0105</strain>
    </source>
</reference>
<dbReference type="SUPFAM" id="SSF69179">
    <property type="entry name" value="Integrin domains"/>
    <property type="match status" value="3"/>
</dbReference>
<dbReference type="Gene3D" id="2.60.40.1460">
    <property type="entry name" value="Integrin domains. Chain A, domain 2"/>
    <property type="match status" value="1"/>
</dbReference>
<dbReference type="SUPFAM" id="SSF69318">
    <property type="entry name" value="Integrin alpha N-terminal domain"/>
    <property type="match status" value="1"/>
</dbReference>
<organism evidence="18 19">
    <name type="scientific">Crotalus adamanteus</name>
    <name type="common">Eastern diamondback rattlesnake</name>
    <dbReference type="NCBI Taxonomy" id="8729"/>
    <lineage>
        <taxon>Eukaryota</taxon>
        <taxon>Metazoa</taxon>
        <taxon>Chordata</taxon>
        <taxon>Craniata</taxon>
        <taxon>Vertebrata</taxon>
        <taxon>Euteleostomi</taxon>
        <taxon>Lepidosauria</taxon>
        <taxon>Squamata</taxon>
        <taxon>Bifurcata</taxon>
        <taxon>Unidentata</taxon>
        <taxon>Episquamata</taxon>
        <taxon>Toxicofera</taxon>
        <taxon>Serpentes</taxon>
        <taxon>Colubroidea</taxon>
        <taxon>Viperidae</taxon>
        <taxon>Crotalinae</taxon>
        <taxon>Crotalus</taxon>
    </lineage>
</organism>
<comment type="subcellular location">
    <subcellularLocation>
        <location evidence="1 16">Membrane</location>
        <topology evidence="1 16">Single-pass type I membrane protein</topology>
    </subcellularLocation>
</comment>
<accession>A0AAW1C1X6</accession>
<dbReference type="PROSITE" id="PS50234">
    <property type="entry name" value="VWFA"/>
    <property type="match status" value="1"/>
</dbReference>
<proteinExistence type="inferred from homology"/>
<dbReference type="GO" id="GO:0007160">
    <property type="term" value="P:cell-matrix adhesion"/>
    <property type="evidence" value="ECO:0007669"/>
    <property type="project" value="TreeGrafter"/>
</dbReference>
<dbReference type="InterPro" id="IPR018184">
    <property type="entry name" value="Integrin_alpha_C_CS"/>
</dbReference>
<evidence type="ECO:0000256" key="5">
    <source>
        <dbReference type="ARBA" id="ARBA00022729"/>
    </source>
</evidence>
<dbReference type="GO" id="GO:0098609">
    <property type="term" value="P:cell-cell adhesion"/>
    <property type="evidence" value="ECO:0007669"/>
    <property type="project" value="TreeGrafter"/>
</dbReference>
<dbReference type="AlphaFoldDB" id="A0AAW1C1X6"/>
<evidence type="ECO:0000256" key="1">
    <source>
        <dbReference type="ARBA" id="ARBA00004479"/>
    </source>
</evidence>
<evidence type="ECO:0000256" key="2">
    <source>
        <dbReference type="ARBA" id="ARBA00008054"/>
    </source>
</evidence>
<dbReference type="SMART" id="SM00191">
    <property type="entry name" value="Int_alpha"/>
    <property type="match status" value="5"/>
</dbReference>
<evidence type="ECO:0000256" key="12">
    <source>
        <dbReference type="ARBA" id="ARBA00023157"/>
    </source>
</evidence>
<dbReference type="Pfam" id="PF01839">
    <property type="entry name" value="FG-GAP"/>
    <property type="match status" value="2"/>
</dbReference>
<dbReference type="EMBL" id="JAOTOJ010000002">
    <property type="protein sequence ID" value="KAK9408559.1"/>
    <property type="molecule type" value="Genomic_DNA"/>
</dbReference>
<feature type="repeat" description="FG-GAP" evidence="15">
    <location>
        <begin position="647"/>
        <end position="709"/>
    </location>
</feature>
<dbReference type="InterPro" id="IPR028994">
    <property type="entry name" value="Integrin_alpha_N"/>
</dbReference>
<dbReference type="InterPro" id="IPR032695">
    <property type="entry name" value="Integrin_dom_sf"/>
</dbReference>
<keyword evidence="14" id="KW-0325">Glycoprotein</keyword>
<keyword evidence="8 16" id="KW-0130">Cell adhesion</keyword>
<dbReference type="Gene3D" id="2.60.40.1530">
    <property type="entry name" value="ntegrin, alpha v. Chain A, domain 4"/>
    <property type="match status" value="1"/>
</dbReference>
<dbReference type="Proteomes" id="UP001474421">
    <property type="component" value="Unassembled WGS sequence"/>
</dbReference>
<comment type="similarity">
    <text evidence="2 16">Belongs to the integrin alpha chain family.</text>
</comment>
<evidence type="ECO:0000259" key="17">
    <source>
        <dbReference type="PROSITE" id="PS50234"/>
    </source>
</evidence>
<dbReference type="InterPro" id="IPR000413">
    <property type="entry name" value="Integrin_alpha"/>
</dbReference>
<evidence type="ECO:0000256" key="16">
    <source>
        <dbReference type="RuleBase" id="RU003762"/>
    </source>
</evidence>
<evidence type="ECO:0000313" key="19">
    <source>
        <dbReference type="Proteomes" id="UP001474421"/>
    </source>
</evidence>
<dbReference type="InterPro" id="IPR013517">
    <property type="entry name" value="FG-GAP"/>
</dbReference>
<evidence type="ECO:0000313" key="18">
    <source>
        <dbReference type="EMBL" id="KAK9408559.1"/>
    </source>
</evidence>
<dbReference type="GO" id="GO:0033627">
    <property type="term" value="P:cell adhesion mediated by integrin"/>
    <property type="evidence" value="ECO:0007669"/>
    <property type="project" value="TreeGrafter"/>
</dbReference>
<feature type="repeat" description="FG-GAP" evidence="15">
    <location>
        <begin position="585"/>
        <end position="643"/>
    </location>
</feature>
<dbReference type="Pfam" id="PF00357">
    <property type="entry name" value="Integrin_alpha"/>
    <property type="match status" value="1"/>
</dbReference>
<dbReference type="Gene3D" id="3.40.50.410">
    <property type="entry name" value="von Willebrand factor, type A domain"/>
    <property type="match status" value="1"/>
</dbReference>
<keyword evidence="11 16" id="KW-0472">Membrane</keyword>
<dbReference type="PRINTS" id="PR00453">
    <property type="entry name" value="VWFADOMAIN"/>
</dbReference>
<dbReference type="PROSITE" id="PS00242">
    <property type="entry name" value="INTEGRIN_ALPHA"/>
    <property type="match status" value="1"/>
</dbReference>
<dbReference type="FunFam" id="3.40.50.410:FF:000012">
    <property type="entry name" value="Integrin, alpha 10"/>
    <property type="match status" value="1"/>
</dbReference>
<dbReference type="PRINTS" id="PR01185">
    <property type="entry name" value="INTEGRINA"/>
</dbReference>
<evidence type="ECO:0000256" key="11">
    <source>
        <dbReference type="ARBA" id="ARBA00023136"/>
    </source>
</evidence>
<evidence type="ECO:0000256" key="7">
    <source>
        <dbReference type="ARBA" id="ARBA00022837"/>
    </source>
</evidence>
<dbReference type="GO" id="GO:0046872">
    <property type="term" value="F:metal ion binding"/>
    <property type="evidence" value="ECO:0007669"/>
    <property type="project" value="UniProtKB-KW"/>
</dbReference>
<dbReference type="SUPFAM" id="SSF53300">
    <property type="entry name" value="vWA-like"/>
    <property type="match status" value="1"/>
</dbReference>
<dbReference type="InterPro" id="IPR036465">
    <property type="entry name" value="vWFA_dom_sf"/>
</dbReference>
<dbReference type="Pfam" id="PF00092">
    <property type="entry name" value="VWA"/>
    <property type="match status" value="1"/>
</dbReference>
<evidence type="ECO:0000256" key="8">
    <source>
        <dbReference type="ARBA" id="ARBA00022889"/>
    </source>
</evidence>
<dbReference type="Gene3D" id="2.130.10.130">
    <property type="entry name" value="Integrin alpha, N-terminal"/>
    <property type="match status" value="1"/>
</dbReference>
<keyword evidence="7" id="KW-0106">Calcium</keyword>
<keyword evidence="4" id="KW-0479">Metal-binding</keyword>
<evidence type="ECO:0000256" key="3">
    <source>
        <dbReference type="ARBA" id="ARBA00022692"/>
    </source>
</evidence>
<feature type="domain" description="VWFA" evidence="17">
    <location>
        <begin position="221"/>
        <end position="408"/>
    </location>
</feature>
<evidence type="ECO:0000256" key="4">
    <source>
        <dbReference type="ARBA" id="ARBA00022723"/>
    </source>
</evidence>
<evidence type="ECO:0000256" key="6">
    <source>
        <dbReference type="ARBA" id="ARBA00022737"/>
    </source>
</evidence>
<dbReference type="InterPro" id="IPR048286">
    <property type="entry name" value="Integrin_alpha_Ig-like_3"/>
</dbReference>
<keyword evidence="19" id="KW-1185">Reference proteome</keyword>
<dbReference type="InterPro" id="IPR013519">
    <property type="entry name" value="Int_alpha_beta-p"/>
</dbReference>
<feature type="repeat" description="FG-GAP" evidence="15">
    <location>
        <begin position="522"/>
        <end position="584"/>
    </location>
</feature>
<dbReference type="Pfam" id="PF20806">
    <property type="entry name" value="Integrin_A_Ig_3"/>
    <property type="match status" value="1"/>
</dbReference>
<feature type="transmembrane region" description="Helical" evidence="16">
    <location>
        <begin position="1177"/>
        <end position="1201"/>
    </location>
</feature>